<gene>
    <name evidence="6" type="ORF">MCNS_23820</name>
</gene>
<dbReference type="STRING" id="44010.AWC00_18940"/>
<keyword evidence="4" id="KW-1133">Transmembrane helix</keyword>
<sequence>MGETGTARDVGTWRELFGNHLGTSVVLAGGVALYATNEFLTVSLLPSAIAEIGGSRLYAWVTTLYLVGSVVSATTVNALLTRIGARSSFLAALGIFGAASLMCAAAPSIGVLIAGRAFQGVAGGLLAGLSYALINATLPRSLWTRGPALVSAMWGIATLVGPAMGGLFAQLGMWRWAFGAMVILTTLMALLVRVVLPTGEADRSAETPVTKVPVWSLLLVGIAALSISVAQLPHYFSATAGLLAAGALIVGVFVVVDMRMHAAVLPPSVFGRGPLKWIYLTIALQIIAVMLGTYVPLFGQRLGHLTPVGAGFLGAVLAFGWTAAELVSASLTDKRIVSGVIASAPLVMAAGLGLAAITQRDNAPISTVVLWAVGLLVSGIGIGMAWPHLSMRAMDSVNDPAEGGAAAAAINTVQLIAAAFGAGVAGVVVNTTKGGDVMAARYLYTTFVALAALGFFASYNAIYRHRLAAGMA</sequence>
<evidence type="ECO:0000256" key="1">
    <source>
        <dbReference type="ARBA" id="ARBA00004651"/>
    </source>
</evidence>
<evidence type="ECO:0000313" key="6">
    <source>
        <dbReference type="EMBL" id="BBZ39319.1"/>
    </source>
</evidence>
<protein>
    <submittedName>
        <fullName evidence="6">MFS transporter</fullName>
    </submittedName>
</protein>
<keyword evidence="2" id="KW-0813">Transport</keyword>
<dbReference type="Pfam" id="PF07690">
    <property type="entry name" value="MFS_1"/>
    <property type="match status" value="1"/>
</dbReference>
<dbReference type="SUPFAM" id="SSF103473">
    <property type="entry name" value="MFS general substrate transporter"/>
    <property type="match status" value="1"/>
</dbReference>
<dbReference type="OrthoDB" id="3503984at2"/>
<evidence type="ECO:0000256" key="4">
    <source>
        <dbReference type="ARBA" id="ARBA00022989"/>
    </source>
</evidence>
<dbReference type="InterPro" id="IPR011701">
    <property type="entry name" value="MFS"/>
</dbReference>
<name>A0A1X1T404_9MYCO</name>
<evidence type="ECO:0000256" key="5">
    <source>
        <dbReference type="ARBA" id="ARBA00023136"/>
    </source>
</evidence>
<proteinExistence type="predicted"/>
<evidence type="ECO:0000256" key="3">
    <source>
        <dbReference type="ARBA" id="ARBA00022692"/>
    </source>
</evidence>
<dbReference type="PANTHER" id="PTHR23501:SF154">
    <property type="entry name" value="MULTIDRUG-EFFLUX TRANSPORTER RV1634-RELATED"/>
    <property type="match status" value="1"/>
</dbReference>
<evidence type="ECO:0000313" key="7">
    <source>
        <dbReference type="Proteomes" id="UP000467385"/>
    </source>
</evidence>
<organism evidence="6 7">
    <name type="scientific">Mycobacterium conspicuum</name>
    <dbReference type="NCBI Taxonomy" id="44010"/>
    <lineage>
        <taxon>Bacteria</taxon>
        <taxon>Bacillati</taxon>
        <taxon>Actinomycetota</taxon>
        <taxon>Actinomycetes</taxon>
        <taxon>Mycobacteriales</taxon>
        <taxon>Mycobacteriaceae</taxon>
        <taxon>Mycobacterium</taxon>
    </lineage>
</organism>
<evidence type="ECO:0000256" key="2">
    <source>
        <dbReference type="ARBA" id="ARBA00022448"/>
    </source>
</evidence>
<dbReference type="PANTHER" id="PTHR23501">
    <property type="entry name" value="MAJOR FACILITATOR SUPERFAMILY"/>
    <property type="match status" value="1"/>
</dbReference>
<dbReference type="Proteomes" id="UP000467385">
    <property type="component" value="Chromosome"/>
</dbReference>
<keyword evidence="3" id="KW-0812">Transmembrane</keyword>
<dbReference type="AlphaFoldDB" id="A0A1X1T404"/>
<accession>A0A1X1T404</accession>
<dbReference type="GO" id="GO:0022857">
    <property type="term" value="F:transmembrane transporter activity"/>
    <property type="evidence" value="ECO:0007669"/>
    <property type="project" value="InterPro"/>
</dbReference>
<dbReference type="Gene3D" id="1.20.1250.20">
    <property type="entry name" value="MFS general substrate transporter like domains"/>
    <property type="match status" value="2"/>
</dbReference>
<dbReference type="InterPro" id="IPR020846">
    <property type="entry name" value="MFS_dom"/>
</dbReference>
<reference evidence="6 7" key="1">
    <citation type="journal article" date="2019" name="Emerg. Microbes Infect.">
        <title>Comprehensive subspecies identification of 175 nontuberculous mycobacteria species based on 7547 genomic profiles.</title>
        <authorList>
            <person name="Matsumoto Y."/>
            <person name="Kinjo T."/>
            <person name="Motooka D."/>
            <person name="Nabeya D."/>
            <person name="Jung N."/>
            <person name="Uechi K."/>
            <person name="Horii T."/>
            <person name="Iida T."/>
            <person name="Fujita J."/>
            <person name="Nakamura S."/>
        </authorList>
    </citation>
    <scope>NUCLEOTIDE SEQUENCE [LARGE SCALE GENOMIC DNA]</scope>
    <source>
        <strain evidence="6 7">JCM 14738</strain>
    </source>
</reference>
<dbReference type="GO" id="GO:0005886">
    <property type="term" value="C:plasma membrane"/>
    <property type="evidence" value="ECO:0007669"/>
    <property type="project" value="UniProtKB-SubCell"/>
</dbReference>
<dbReference type="RefSeq" id="WP_085234313.1">
    <property type="nucleotide sequence ID" value="NZ_AP022613.1"/>
</dbReference>
<comment type="subcellular location">
    <subcellularLocation>
        <location evidence="1">Cell membrane</location>
        <topology evidence="1">Multi-pass membrane protein</topology>
    </subcellularLocation>
</comment>
<dbReference type="InterPro" id="IPR036259">
    <property type="entry name" value="MFS_trans_sf"/>
</dbReference>
<keyword evidence="7" id="KW-1185">Reference proteome</keyword>
<dbReference type="EMBL" id="AP022613">
    <property type="protein sequence ID" value="BBZ39319.1"/>
    <property type="molecule type" value="Genomic_DNA"/>
</dbReference>
<dbReference type="PROSITE" id="PS50850">
    <property type="entry name" value="MFS"/>
    <property type="match status" value="1"/>
</dbReference>
<keyword evidence="5" id="KW-0472">Membrane</keyword>